<accession>A0ABU3Z9L2</accession>
<evidence type="ECO:0000313" key="7">
    <source>
        <dbReference type="Proteomes" id="UP001272515"/>
    </source>
</evidence>
<dbReference type="SUPFAM" id="SSF56281">
    <property type="entry name" value="Metallo-hydrolase/oxidoreductase"/>
    <property type="match status" value="1"/>
</dbReference>
<keyword evidence="3" id="KW-0378">Hydrolase</keyword>
<evidence type="ECO:0000256" key="4">
    <source>
        <dbReference type="ARBA" id="ARBA00022833"/>
    </source>
</evidence>
<protein>
    <submittedName>
        <fullName evidence="6">MBL fold metallo-hydrolase</fullName>
    </submittedName>
</protein>
<evidence type="ECO:0000256" key="2">
    <source>
        <dbReference type="ARBA" id="ARBA00022723"/>
    </source>
</evidence>
<dbReference type="PANTHER" id="PTHR46233">
    <property type="entry name" value="HYDROXYACYLGLUTATHIONE HYDROLASE GLOC"/>
    <property type="match status" value="1"/>
</dbReference>
<dbReference type="InterPro" id="IPR036866">
    <property type="entry name" value="RibonucZ/Hydroxyglut_hydro"/>
</dbReference>
<keyword evidence="7" id="KW-1185">Reference proteome</keyword>
<evidence type="ECO:0000259" key="5">
    <source>
        <dbReference type="SMART" id="SM00849"/>
    </source>
</evidence>
<dbReference type="RefSeq" id="WP_295188225.1">
    <property type="nucleotide sequence ID" value="NZ_JAWJZA010000020.1"/>
</dbReference>
<dbReference type="CDD" id="cd06262">
    <property type="entry name" value="metallo-hydrolase-like_MBL-fold"/>
    <property type="match status" value="1"/>
</dbReference>
<organism evidence="6 7">
    <name type="scientific">Veillonella absiana</name>
    <dbReference type="NCBI Taxonomy" id="3079305"/>
    <lineage>
        <taxon>Bacteria</taxon>
        <taxon>Bacillati</taxon>
        <taxon>Bacillota</taxon>
        <taxon>Negativicutes</taxon>
        <taxon>Veillonellales</taxon>
        <taxon>Veillonellaceae</taxon>
        <taxon>Veillonella</taxon>
    </lineage>
</organism>
<proteinExistence type="predicted"/>
<comment type="cofactor">
    <cofactor evidence="1">
        <name>Zn(2+)</name>
        <dbReference type="ChEBI" id="CHEBI:29105"/>
    </cofactor>
</comment>
<evidence type="ECO:0000313" key="6">
    <source>
        <dbReference type="EMBL" id="MDV5088605.1"/>
    </source>
</evidence>
<dbReference type="Proteomes" id="UP001272515">
    <property type="component" value="Unassembled WGS sequence"/>
</dbReference>
<comment type="caution">
    <text evidence="6">The sequence shown here is derived from an EMBL/GenBank/DDBJ whole genome shotgun (WGS) entry which is preliminary data.</text>
</comment>
<evidence type="ECO:0000256" key="3">
    <source>
        <dbReference type="ARBA" id="ARBA00022801"/>
    </source>
</evidence>
<dbReference type="EMBL" id="JAWJZB010000007">
    <property type="protein sequence ID" value="MDV5088605.1"/>
    <property type="molecule type" value="Genomic_DNA"/>
</dbReference>
<dbReference type="InterPro" id="IPR051453">
    <property type="entry name" value="MBL_Glyoxalase_II"/>
</dbReference>
<keyword evidence="2" id="KW-0479">Metal-binding</keyword>
<feature type="domain" description="Metallo-beta-lactamase" evidence="5">
    <location>
        <begin position="18"/>
        <end position="194"/>
    </location>
</feature>
<keyword evidence="4" id="KW-0862">Zinc</keyword>
<sequence>MTDFSQLALMRMPLGALGTNCYVVGDKELGKAYIIDPATADVLESLEKHNLEPAAILLTHGHADHIGGVQEIINQYPVPVYIHDGDREYLTNADLNLSSNYGQNLTVTGDIRSVKEGDTFDLGNIHLSVYETPGHTPGGVCYYMDGALVFVGDTLFRGSIGRTDFDGGDYDTLINAIKDKLYTLPEETVAYPGHGPETQIGYEKQYNPFVGA</sequence>
<dbReference type="Gene3D" id="3.60.15.10">
    <property type="entry name" value="Ribonuclease Z/Hydroxyacylglutathione hydrolase-like"/>
    <property type="match status" value="1"/>
</dbReference>
<reference evidence="6 7" key="1">
    <citation type="submission" date="2023-10" db="EMBL/GenBank/DDBJ databases">
        <title>Veillonella sp. nov., isolated from a pig farm feces dump.</title>
        <authorList>
            <person name="Chang Y.-H."/>
        </authorList>
    </citation>
    <scope>NUCLEOTIDE SEQUENCE [LARGE SCALE GENOMIC DNA]</scope>
    <source>
        <strain evidence="6 7">YH-vei2233</strain>
    </source>
</reference>
<name>A0ABU3Z9L2_9FIRM</name>
<evidence type="ECO:0000256" key="1">
    <source>
        <dbReference type="ARBA" id="ARBA00001947"/>
    </source>
</evidence>
<dbReference type="InterPro" id="IPR001279">
    <property type="entry name" value="Metallo-B-lactamas"/>
</dbReference>
<dbReference type="PANTHER" id="PTHR46233:SF3">
    <property type="entry name" value="HYDROXYACYLGLUTATHIONE HYDROLASE GLOC"/>
    <property type="match status" value="1"/>
</dbReference>
<dbReference type="SMART" id="SM00849">
    <property type="entry name" value="Lactamase_B"/>
    <property type="match status" value="1"/>
</dbReference>
<dbReference type="Pfam" id="PF00753">
    <property type="entry name" value="Lactamase_B"/>
    <property type="match status" value="1"/>
</dbReference>
<gene>
    <name evidence="6" type="ORF">RVY80_07095</name>
</gene>